<reference evidence="1 2" key="1">
    <citation type="journal article" date="2016" name="BMC Genomics">
        <title>Genome sequencing and secondary metabolism of the postharvest pathogen Penicillium griseofulvum.</title>
        <authorList>
            <person name="Banani H."/>
            <person name="Marcet-Houben M."/>
            <person name="Ballester A.R."/>
            <person name="Abbruscato P."/>
            <person name="Gonzalez-Candelas L."/>
            <person name="Gabaldon T."/>
            <person name="Spadaro D."/>
        </authorList>
    </citation>
    <scope>NUCLEOTIDE SEQUENCE [LARGE SCALE GENOMIC DNA]</scope>
    <source>
        <strain evidence="1 2">PG3</strain>
    </source>
</reference>
<comment type="caution">
    <text evidence="1">The sequence shown here is derived from an EMBL/GenBank/DDBJ whole genome shotgun (WGS) entry which is preliminary data.</text>
</comment>
<name>A0A135LMX6_PENPA</name>
<evidence type="ECO:0000313" key="2">
    <source>
        <dbReference type="Proteomes" id="UP000070168"/>
    </source>
</evidence>
<dbReference type="GeneID" id="63709287"/>
<dbReference type="STRING" id="5078.A0A135LMX6"/>
<evidence type="ECO:0000313" key="1">
    <source>
        <dbReference type="EMBL" id="KXG50306.1"/>
    </source>
</evidence>
<proteinExistence type="predicted"/>
<keyword evidence="2" id="KW-1185">Reference proteome</keyword>
<dbReference type="Proteomes" id="UP000070168">
    <property type="component" value="Unassembled WGS sequence"/>
</dbReference>
<sequence length="620" mass="70471">MESYSSVHSLAFSLHFTANIMATIPEKQPLVKGGHARMPDRLPSTFVSSTVPCVFDNTIILAATHPTVSTAAPTDDGWFISDFYAFNYLLKGLGMKQTWITAADPRKLVEKYGAYLHGNPYEDRKVCLDKGMLDEQQITPVTVVRSSEMIDRVLTEVKWASELAKRHEAPLLLLFFCHGLPNHHLLLNDGNSNKGLSIINLKGVLEPGVRVTLLSTACYSGGWVTTPELNHTAITAASGKDDPDAGTSNAWSASHSIGRSCGSVFVSTLLEVFSSATTPLLEEPGLDTNLSDPKQTLQPDNPNTLQTLSYNSFCDSVWRVCEDRVTRLWSFQNFNFCAQDDTWEYSWTGRTGIPLSHFRNRWNRLKSYPYQGPSDIRDLRNPHPKNTTFLVQDPNKTASANQVLDEMTDHIAHRRLKGMARTFHQTCPGSWDRGKDVGFGGTLRAFYERDEYQERAPMFEAAIRFRWEAALLADYIVELFDLPVPSKEICIMWHHFLWIKDKLETMPRPDLEERWRKLYNSLSDYFETPCLRDQGPPFYRPLHYVVAALFEADKPEQETSAIISAIGHFMSTVRMFHQQRLFEDREVRGRGREWLKSIGRRAIKSLSPHKKTRHSTSVSC</sequence>
<gene>
    <name evidence="1" type="ORF">PGRI_062730</name>
</gene>
<dbReference type="OrthoDB" id="3000060at2759"/>
<organism evidence="1 2">
    <name type="scientific">Penicillium patulum</name>
    <name type="common">Penicillium griseofulvum</name>
    <dbReference type="NCBI Taxonomy" id="5078"/>
    <lineage>
        <taxon>Eukaryota</taxon>
        <taxon>Fungi</taxon>
        <taxon>Dikarya</taxon>
        <taxon>Ascomycota</taxon>
        <taxon>Pezizomycotina</taxon>
        <taxon>Eurotiomycetes</taxon>
        <taxon>Eurotiomycetidae</taxon>
        <taxon>Eurotiales</taxon>
        <taxon>Aspergillaceae</taxon>
        <taxon>Penicillium</taxon>
    </lineage>
</organism>
<dbReference type="AlphaFoldDB" id="A0A135LMX6"/>
<protein>
    <submittedName>
        <fullName evidence="1">Uncharacterized protein</fullName>
    </submittedName>
</protein>
<dbReference type="EMBL" id="LHQR01000048">
    <property type="protein sequence ID" value="KXG50306.1"/>
    <property type="molecule type" value="Genomic_DNA"/>
</dbReference>
<dbReference type="OMA" id="PYTQRRV"/>
<dbReference type="RefSeq" id="XP_040648842.1">
    <property type="nucleotide sequence ID" value="XM_040793987.1"/>
</dbReference>
<accession>A0A135LMX6</accession>